<protein>
    <submittedName>
        <fullName evidence="1">Uncharacterized protein</fullName>
    </submittedName>
</protein>
<organism evidence="1 2">
    <name type="scientific">Enterobacter bugandensis</name>
    <dbReference type="NCBI Taxonomy" id="881260"/>
    <lineage>
        <taxon>Bacteria</taxon>
        <taxon>Pseudomonadati</taxon>
        <taxon>Pseudomonadota</taxon>
        <taxon>Gammaproteobacteria</taxon>
        <taxon>Enterobacterales</taxon>
        <taxon>Enterobacteriaceae</taxon>
        <taxon>Enterobacter</taxon>
    </lineage>
</organism>
<name>A0AA42PVS2_9ENTR</name>
<proteinExistence type="predicted"/>
<evidence type="ECO:0000313" key="1">
    <source>
        <dbReference type="EMBL" id="MDH1321624.1"/>
    </source>
</evidence>
<accession>A0AA42PVS2</accession>
<dbReference type="EMBL" id="JAOCAP010000063">
    <property type="protein sequence ID" value="MDH1321624.1"/>
    <property type="molecule type" value="Genomic_DNA"/>
</dbReference>
<dbReference type="Gene3D" id="3.40.50.2000">
    <property type="entry name" value="Glycogen Phosphorylase B"/>
    <property type="match status" value="1"/>
</dbReference>
<sequence>MSSLVTKLKYLNRWRNIKTKLIKLKLQIITSDAFLKRRTALPRKPQQILILMIGKGIGDAIVMTGFIKALTEMGKQVSVMTETRLSAIFNNHPLVQNHFILNRNDSDYQTLLRGQGIKIRPVNRFG</sequence>
<dbReference type="Proteomes" id="UP001158416">
    <property type="component" value="Unassembled WGS sequence"/>
</dbReference>
<dbReference type="AlphaFoldDB" id="A0AA42PVS2"/>
<reference evidence="1" key="1">
    <citation type="submission" date="2022-09" db="EMBL/GenBank/DDBJ databases">
        <title>Intensive care unit water sources are persistently colonized with multi-drug resistant bacteria and are the site of extensive horizontal gene transfer of antibiotic resistance genes.</title>
        <authorList>
            <person name="Diorio-Toth L."/>
        </authorList>
    </citation>
    <scope>NUCLEOTIDE SEQUENCE</scope>
    <source>
        <strain evidence="1">GD03936</strain>
    </source>
</reference>
<gene>
    <name evidence="1" type="ORF">N5C39_25140</name>
</gene>
<dbReference type="SUPFAM" id="SSF53756">
    <property type="entry name" value="UDP-Glycosyltransferase/glycogen phosphorylase"/>
    <property type="match status" value="1"/>
</dbReference>
<comment type="caution">
    <text evidence="1">The sequence shown here is derived from an EMBL/GenBank/DDBJ whole genome shotgun (WGS) entry which is preliminary data.</text>
</comment>
<evidence type="ECO:0000313" key="2">
    <source>
        <dbReference type="Proteomes" id="UP001158416"/>
    </source>
</evidence>
<dbReference type="RefSeq" id="WP_280030607.1">
    <property type="nucleotide sequence ID" value="NZ_JAOCAP010000063.1"/>
</dbReference>